<feature type="compositionally biased region" description="Low complexity" evidence="6">
    <location>
        <begin position="88"/>
        <end position="104"/>
    </location>
</feature>
<evidence type="ECO:0000313" key="8">
    <source>
        <dbReference type="Ensembl" id="ENSCVAP00000025889.1"/>
    </source>
</evidence>
<dbReference type="InterPro" id="IPR003604">
    <property type="entry name" value="Matrin/U1-like-C_Znf_C2H2"/>
</dbReference>
<feature type="compositionally biased region" description="Low complexity" evidence="6">
    <location>
        <begin position="379"/>
        <end position="400"/>
    </location>
</feature>
<feature type="compositionally biased region" description="Basic and acidic residues" evidence="6">
    <location>
        <begin position="1430"/>
        <end position="1444"/>
    </location>
</feature>
<name>A0A3Q2E3H2_CYPVA</name>
<reference evidence="8" key="2">
    <citation type="submission" date="2025-09" db="UniProtKB">
        <authorList>
            <consortium name="Ensembl"/>
        </authorList>
    </citation>
    <scope>IDENTIFICATION</scope>
</reference>
<dbReference type="InterPro" id="IPR000690">
    <property type="entry name" value="Matrin/U1-C_Znf_C2H2"/>
</dbReference>
<feature type="compositionally biased region" description="Basic and acidic residues" evidence="6">
    <location>
        <begin position="612"/>
        <end position="621"/>
    </location>
</feature>
<dbReference type="Ensembl" id="ENSCVAT00000000465.1">
    <property type="protein sequence ID" value="ENSCVAP00000025889.1"/>
    <property type="gene ID" value="ENSCVAG00000011072.1"/>
</dbReference>
<feature type="compositionally biased region" description="Polar residues" evidence="6">
    <location>
        <begin position="358"/>
        <end position="367"/>
    </location>
</feature>
<feature type="compositionally biased region" description="Low complexity" evidence="6">
    <location>
        <begin position="62"/>
        <end position="77"/>
    </location>
</feature>
<protein>
    <submittedName>
        <fullName evidence="8">Zinc finger protein 638-like</fullName>
    </submittedName>
</protein>
<feature type="compositionally biased region" description="Basic and acidic residues" evidence="6">
    <location>
        <begin position="779"/>
        <end position="810"/>
    </location>
</feature>
<comment type="subcellular location">
    <subcellularLocation>
        <location evidence="1">Nucleus</location>
    </subcellularLocation>
</comment>
<feature type="domain" description="Matrin-type" evidence="7">
    <location>
        <begin position="1662"/>
        <end position="1693"/>
    </location>
</feature>
<keyword evidence="3" id="KW-0863">Zinc-finger</keyword>
<evidence type="ECO:0000256" key="3">
    <source>
        <dbReference type="ARBA" id="ARBA00022771"/>
    </source>
</evidence>
<feature type="compositionally biased region" description="Basic and acidic residues" evidence="6">
    <location>
        <begin position="1088"/>
        <end position="1099"/>
    </location>
</feature>
<keyword evidence="5" id="KW-0539">Nucleus</keyword>
<feature type="region of interest" description="Disordered" evidence="6">
    <location>
        <begin position="53"/>
        <end position="116"/>
    </location>
</feature>
<feature type="compositionally biased region" description="Basic and acidic residues" evidence="6">
    <location>
        <begin position="1032"/>
        <end position="1078"/>
    </location>
</feature>
<feature type="compositionally biased region" description="Basic and acidic residues" evidence="6">
    <location>
        <begin position="1130"/>
        <end position="1151"/>
    </location>
</feature>
<feature type="region of interest" description="Disordered" evidence="6">
    <location>
        <begin position="146"/>
        <end position="184"/>
    </location>
</feature>
<feature type="compositionally biased region" description="Polar residues" evidence="6">
    <location>
        <begin position="938"/>
        <end position="948"/>
    </location>
</feature>
<feature type="compositionally biased region" description="Acidic residues" evidence="6">
    <location>
        <begin position="1474"/>
        <end position="1487"/>
    </location>
</feature>
<keyword evidence="2" id="KW-0479">Metal-binding</keyword>
<feature type="region of interest" description="Disordered" evidence="6">
    <location>
        <begin position="585"/>
        <end position="1286"/>
    </location>
</feature>
<proteinExistence type="predicted"/>
<feature type="compositionally biased region" description="Basic and acidic residues" evidence="6">
    <location>
        <begin position="1451"/>
        <end position="1465"/>
    </location>
</feature>
<feature type="region of interest" description="Disordered" evidence="6">
    <location>
        <begin position="1346"/>
        <end position="1572"/>
    </location>
</feature>
<keyword evidence="4" id="KW-0862">Zinc</keyword>
<organism evidence="8 9">
    <name type="scientific">Cyprinodon variegatus</name>
    <name type="common">Sheepshead minnow</name>
    <dbReference type="NCBI Taxonomy" id="28743"/>
    <lineage>
        <taxon>Eukaryota</taxon>
        <taxon>Metazoa</taxon>
        <taxon>Chordata</taxon>
        <taxon>Craniata</taxon>
        <taxon>Vertebrata</taxon>
        <taxon>Euteleostomi</taxon>
        <taxon>Actinopterygii</taxon>
        <taxon>Neopterygii</taxon>
        <taxon>Teleostei</taxon>
        <taxon>Neoteleostei</taxon>
        <taxon>Acanthomorphata</taxon>
        <taxon>Ovalentaria</taxon>
        <taxon>Atherinomorphae</taxon>
        <taxon>Cyprinodontiformes</taxon>
        <taxon>Cyprinodontidae</taxon>
        <taxon>Cyprinodon</taxon>
    </lineage>
</organism>
<dbReference type="SMART" id="SM00451">
    <property type="entry name" value="ZnF_U1"/>
    <property type="match status" value="1"/>
</dbReference>
<feature type="compositionally biased region" description="Low complexity" evidence="6">
    <location>
        <begin position="637"/>
        <end position="652"/>
    </location>
</feature>
<feature type="compositionally biased region" description="Polar residues" evidence="6">
    <location>
        <begin position="401"/>
        <end position="411"/>
    </location>
</feature>
<dbReference type="PROSITE" id="PS50171">
    <property type="entry name" value="ZF_MATRIN"/>
    <property type="match status" value="1"/>
</dbReference>
<dbReference type="Proteomes" id="UP000265020">
    <property type="component" value="Unassembled WGS sequence"/>
</dbReference>
<feature type="compositionally biased region" description="Polar residues" evidence="6">
    <location>
        <begin position="1604"/>
        <end position="1615"/>
    </location>
</feature>
<feature type="compositionally biased region" description="Basic and acidic residues" evidence="6">
    <location>
        <begin position="1362"/>
        <end position="1377"/>
    </location>
</feature>
<feature type="compositionally biased region" description="Basic and acidic residues" evidence="6">
    <location>
        <begin position="824"/>
        <end position="837"/>
    </location>
</feature>
<feature type="compositionally biased region" description="Basic and acidic residues" evidence="6">
    <location>
        <begin position="1536"/>
        <end position="1553"/>
    </location>
</feature>
<feature type="compositionally biased region" description="Basic and acidic residues" evidence="6">
    <location>
        <begin position="1232"/>
        <end position="1243"/>
    </location>
</feature>
<evidence type="ECO:0000256" key="6">
    <source>
        <dbReference type="SAM" id="MobiDB-lite"/>
    </source>
</evidence>
<evidence type="ECO:0000256" key="2">
    <source>
        <dbReference type="ARBA" id="ARBA00022723"/>
    </source>
</evidence>
<evidence type="ECO:0000256" key="5">
    <source>
        <dbReference type="ARBA" id="ARBA00023242"/>
    </source>
</evidence>
<feature type="compositionally biased region" description="Polar residues" evidence="6">
    <location>
        <begin position="743"/>
        <end position="778"/>
    </location>
</feature>
<feature type="compositionally biased region" description="Polar residues" evidence="6">
    <location>
        <begin position="811"/>
        <end position="821"/>
    </location>
</feature>
<feature type="compositionally biased region" description="Basic and acidic residues" evidence="6">
    <location>
        <begin position="1488"/>
        <end position="1517"/>
    </location>
</feature>
<accession>A0A3Q2E3H2</accession>
<evidence type="ECO:0000313" key="9">
    <source>
        <dbReference type="Proteomes" id="UP000265020"/>
    </source>
</evidence>
<feature type="region of interest" description="Disordered" evidence="6">
    <location>
        <begin position="349"/>
        <end position="411"/>
    </location>
</feature>
<feature type="compositionally biased region" description="Polar residues" evidence="6">
    <location>
        <begin position="589"/>
        <end position="611"/>
    </location>
</feature>
<evidence type="ECO:0000256" key="4">
    <source>
        <dbReference type="ARBA" id="ARBA00022833"/>
    </source>
</evidence>
<feature type="compositionally biased region" description="Polar residues" evidence="6">
    <location>
        <begin position="660"/>
        <end position="686"/>
    </location>
</feature>
<feature type="compositionally biased region" description="Polar residues" evidence="6">
    <location>
        <begin position="1381"/>
        <end position="1401"/>
    </location>
</feature>
<feature type="compositionally biased region" description="Basic and acidic residues" evidence="6">
    <location>
        <begin position="988"/>
        <end position="1015"/>
    </location>
</feature>
<dbReference type="GO" id="GO:0008270">
    <property type="term" value="F:zinc ion binding"/>
    <property type="evidence" value="ECO:0007669"/>
    <property type="project" value="UniProtKB-KW"/>
</dbReference>
<evidence type="ECO:0000256" key="1">
    <source>
        <dbReference type="ARBA" id="ARBA00004123"/>
    </source>
</evidence>
<feature type="compositionally biased region" description="Polar residues" evidence="6">
    <location>
        <begin position="216"/>
        <end position="235"/>
    </location>
</feature>
<feature type="compositionally biased region" description="Basic and acidic residues" evidence="6">
    <location>
        <begin position="1176"/>
        <end position="1216"/>
    </location>
</feature>
<reference evidence="8" key="1">
    <citation type="submission" date="2025-08" db="UniProtKB">
        <authorList>
            <consortium name="Ensembl"/>
        </authorList>
    </citation>
    <scope>IDENTIFICATION</scope>
</reference>
<feature type="compositionally biased region" description="Acidic residues" evidence="6">
    <location>
        <begin position="1559"/>
        <end position="1570"/>
    </location>
</feature>
<feature type="compositionally biased region" description="Polar residues" evidence="6">
    <location>
        <begin position="150"/>
        <end position="184"/>
    </location>
</feature>
<feature type="region of interest" description="Disordered" evidence="6">
    <location>
        <begin position="216"/>
        <end position="269"/>
    </location>
</feature>
<sequence length="1722" mass="189325">MNNVFAVGGCAATLTANPNTPAQGLPGKPPSPTAVAINLLNLLKIANTMSHPRYNPFAPGNQMSPQGPYGPSGGQMQRDPQRGLPQLGASSNFISSGPSSSNLGPTGGPMPSLMSLPANYRTERNNITVDEDVDRCLDLNISRAREEAKQNSANQNSQFTNLQKDTFRSSNTSQPSYLTSTPIQEKSSFTADSASSSLDWLPICQRASQKELSNTFSPASSTFQGSGNSWFSTSSNEKRDVSSIPGLGEYARGTPPQPTPPLESTRPKYNSESASNILLHFGLEQEDLESLISYPEDQITPDNLPFILRQIRQNKEKRVSATVQSKPYSEAHKVIDYGHTGKYTAPVGDKAGRAMGSSARTGASGNPPQRGMTELKTQSPVSSRGLVSSSSSVDSLRTSVAPSSSEPAKNIQVQINQTSKSIFPSFMHQQPFPPFKQMQQPTQPRAVPPANTTPSALITIRPAPPMPAPGAMHAMPRLPAPAFKGQTSVAKTGPSKVLPTPAMMQDYAAATPRIFPHTCCLCMKECTSMKVSPGHNCPNFQYKFNSHICDESQDVDDSSDFYDELPFDFADFVTVDEINEEMDEVAVESYSSSLEPTTWSETEGQTNNVSSDIRKPSKSSKESNSASSSSKSEKENISQSSSSVSANKQTNSESNKSETKTSPANSCKASTSSKSVETPSTSGQKAKSNKRKIVSKSSEPSSSGQNTRSSAAAIKSSVETHRVHEKDSKPAESSVAKSDHTVSAENCAANNVESQSEIKPSEKNQLTEGEALQIQNLKTDPKEKSVKEMKKGKAKGKKIDTNMKKTEEKGGNNNSKQTLGSVSEKFDLENKEDDQGKKTKTQIPGPEKDQTIHQCGLEVVEGADTARAQLDDSHEMEIDVSTKPQDITPVEQATTADDGDEGPTVMQVSERDEAKQIHRPQESSVSVTSDRDKETSEDTNPTPNSGGDASTLKPKEGILLSEKVCETSKEDGQISNEDQPLETGASKDTLKDQKLVDPTDQLAKSEDKLQEEVYRALDSSEDPPTKATVESEPEKKEGTDKERTTRSGDYRTRESRSRSRTSKSEEKDKPTKQLDKATKKPTTKTSKTKKEEMSVKDLEEPVYEVLDSIEDDAVQEASTNTGRRRSARGKKTDEKILAQVEEPKTSEKVEEIFTVLDSVEDERPEDKAVTTRSTRGRKENATKKVEENAKTRDNKTPRRRTPARDSKEKETEKSTKTDVGVSSKESTPTKMSDTRHKSEESTAHKTLGAVKEEIVKKQTSRRGRPKKDNNATKQQTADLKKGDSPINTVEEDSFKILDSVEDDLTRLDESVSATKSDVPQLDTAKELVGLPLNEEEEEPIYQVVDSLEEEQFQDGLMTETSMQKESETKDDMVKNTDHLPSGSSTVELSEQTGGQENTLLQSPDKPSEVKEDPSVKKPETKKKGITSKADVQKVDRPPLNKPDRNLGVSDKMLKSAKRDEAKSKENVLVNLDQVSEEEEDYPDDAAEEKELMKRQAAARKRETDREEKRSREREARERRSRSSSRGGGSGKPSNQTEKKCQEDLEKVDLDKQDLVTLDEVGEDEVGEEGLPEAPTWHREISEAELLELVTLDEIAEEEDGQVETLPQSPENQPVDSVTPEILQKKKKKPLKTKTPNQNVHPFIQVFFSFSPGQEYVVPKSGFYCNLCSIFYFNETTAMEVHCSSQKHYDNLQKQRYKRQTSSESAPISQDEESTSSQSQSKK</sequence>
<feature type="region of interest" description="Disordered" evidence="6">
    <location>
        <begin position="1692"/>
        <end position="1722"/>
    </location>
</feature>
<keyword evidence="9" id="KW-1185">Reference proteome</keyword>
<feature type="compositionally biased region" description="Basic and acidic residues" evidence="6">
    <location>
        <begin position="718"/>
        <end position="730"/>
    </location>
</feature>
<evidence type="ECO:0000259" key="7">
    <source>
        <dbReference type="PROSITE" id="PS50171"/>
    </source>
</evidence>
<feature type="compositionally biased region" description="Basic and acidic residues" evidence="6">
    <location>
        <begin position="909"/>
        <end position="921"/>
    </location>
</feature>
<feature type="region of interest" description="Disordered" evidence="6">
    <location>
        <begin position="1601"/>
        <end position="1634"/>
    </location>
</feature>
<dbReference type="GO" id="GO:0003676">
    <property type="term" value="F:nucleic acid binding"/>
    <property type="evidence" value="ECO:0007669"/>
    <property type="project" value="InterPro"/>
</dbReference>
<dbReference type="GeneTree" id="ENSGT01120000272067"/>
<feature type="compositionally biased region" description="Basic and acidic residues" evidence="6">
    <location>
        <begin position="963"/>
        <end position="972"/>
    </location>
</feature>
<dbReference type="GO" id="GO:0005634">
    <property type="term" value="C:nucleus"/>
    <property type="evidence" value="ECO:0007669"/>
    <property type="project" value="UniProtKB-SubCell"/>
</dbReference>
<feature type="compositionally biased region" description="Basic and acidic residues" evidence="6">
    <location>
        <begin position="1405"/>
        <end position="1422"/>
    </location>
</feature>